<reference evidence="2 3" key="1">
    <citation type="submission" date="2018-11" db="EMBL/GenBank/DDBJ databases">
        <authorList>
            <person name="Ye M.-Q."/>
            <person name="Du Z.-J."/>
        </authorList>
    </citation>
    <scope>NUCLEOTIDE SEQUENCE [LARGE SCALE GENOMIC DNA]</scope>
    <source>
        <strain evidence="2 3">U0105</strain>
    </source>
</reference>
<evidence type="ECO:0000313" key="3">
    <source>
        <dbReference type="Proteomes" id="UP000275281"/>
    </source>
</evidence>
<proteinExistence type="predicted"/>
<evidence type="ECO:0000313" key="2">
    <source>
        <dbReference type="EMBL" id="RPJ67071.1"/>
    </source>
</evidence>
<dbReference type="Proteomes" id="UP000275281">
    <property type="component" value="Unassembled WGS sequence"/>
</dbReference>
<name>A0A3N5YND1_9ALTE</name>
<feature type="signal peptide" evidence="1">
    <location>
        <begin position="1"/>
        <end position="17"/>
    </location>
</feature>
<dbReference type="RefSeq" id="WP_124026976.1">
    <property type="nucleotide sequence ID" value="NZ_JBHRSN010000015.1"/>
</dbReference>
<feature type="chain" id="PRO_5018207182" evidence="1">
    <location>
        <begin position="18"/>
        <end position="240"/>
    </location>
</feature>
<gene>
    <name evidence="2" type="ORF">DRW07_05890</name>
</gene>
<comment type="caution">
    <text evidence="2">The sequence shown here is derived from an EMBL/GenBank/DDBJ whole genome shotgun (WGS) entry which is preliminary data.</text>
</comment>
<accession>A0A3N5YND1</accession>
<dbReference type="SUPFAM" id="SSF53850">
    <property type="entry name" value="Periplasmic binding protein-like II"/>
    <property type="match status" value="1"/>
</dbReference>
<sequence>MRIFVFAVFVMCTNALANASGDAQQPTFSVCTELSEHADVNNVINGSTTDQVIHAGKRAGIRFTIQYHTWNRCLQLAQNNHIDAIYALFWTSERATFLTFPKGSELSNNASRLRQTRFFFYENIDRPLDLKNLEFGIGAPLGYVARDYLEKQGWLSPIDYSIKEGFAMLGKRKLDAYLIAEEMGDNAIKSLGLQSILRKKQPAFVEKDIHIAFTHATYQQYANQIEEFWSALEAIREQYQ</sequence>
<organism evidence="2 3">
    <name type="scientific">Alteromonas sediminis</name>
    <dbReference type="NCBI Taxonomy" id="2259342"/>
    <lineage>
        <taxon>Bacteria</taxon>
        <taxon>Pseudomonadati</taxon>
        <taxon>Pseudomonadota</taxon>
        <taxon>Gammaproteobacteria</taxon>
        <taxon>Alteromonadales</taxon>
        <taxon>Alteromonadaceae</taxon>
        <taxon>Alteromonas/Salinimonas group</taxon>
        <taxon>Alteromonas</taxon>
    </lineage>
</organism>
<keyword evidence="1" id="KW-0732">Signal</keyword>
<dbReference type="AlphaFoldDB" id="A0A3N5YND1"/>
<dbReference type="EMBL" id="RPOK01000002">
    <property type="protein sequence ID" value="RPJ67071.1"/>
    <property type="molecule type" value="Genomic_DNA"/>
</dbReference>
<evidence type="ECO:0000256" key="1">
    <source>
        <dbReference type="SAM" id="SignalP"/>
    </source>
</evidence>
<dbReference type="OrthoDB" id="6118698at2"/>
<keyword evidence="3" id="KW-1185">Reference proteome</keyword>
<protein>
    <submittedName>
        <fullName evidence="2">Uncharacterized protein</fullName>
    </submittedName>
</protein>
<dbReference type="Gene3D" id="3.40.190.10">
    <property type="entry name" value="Periplasmic binding protein-like II"/>
    <property type="match status" value="2"/>
</dbReference>